<evidence type="ECO:0000313" key="2">
    <source>
        <dbReference type="Proteomes" id="UP000308196"/>
    </source>
</evidence>
<dbReference type="Proteomes" id="UP000308196">
    <property type="component" value="Chromosome"/>
</dbReference>
<gene>
    <name evidence="1" type="ORF">NCTC11429_01281</name>
</gene>
<accession>A0A4U9UVJ2</accession>
<name>A0A4U9UVJ2_9SPHI</name>
<dbReference type="AlphaFoldDB" id="A0A4U9UVJ2"/>
<dbReference type="GeneID" id="78462051"/>
<dbReference type="EMBL" id="LR590484">
    <property type="protein sequence ID" value="VTR34124.1"/>
    <property type="molecule type" value="Genomic_DNA"/>
</dbReference>
<dbReference type="RefSeq" id="WP_138096702.1">
    <property type="nucleotide sequence ID" value="NZ_LR590484.1"/>
</dbReference>
<proteinExistence type="predicted"/>
<organism evidence="1 2">
    <name type="scientific">Sphingobacterium thalpophilum</name>
    <dbReference type="NCBI Taxonomy" id="259"/>
    <lineage>
        <taxon>Bacteria</taxon>
        <taxon>Pseudomonadati</taxon>
        <taxon>Bacteroidota</taxon>
        <taxon>Sphingobacteriia</taxon>
        <taxon>Sphingobacteriales</taxon>
        <taxon>Sphingobacteriaceae</taxon>
        <taxon>Sphingobacterium</taxon>
    </lineage>
</organism>
<dbReference type="KEGG" id="stha:NCTC11429_01281"/>
<sequence length="167" mass="17299">MNFTGLTADQDFMLDQVEYEVKEGQNVLNADLAHLFTQVSLKFDASAIGEVGSIAGASIEPSNAAVDVALSDGALSFKGDVNPVTFHLKNTSGSVINSDSTFITTSATSNGIVRLKGVSIGGSAAKDVDKGGWDLKPGVKYILEFTLKAPLGGINSGGHIWAPGNLV</sequence>
<dbReference type="STRING" id="1123265.GCA_000686625_01718"/>
<protein>
    <submittedName>
        <fullName evidence="1">Uncharacterized protein</fullName>
    </submittedName>
</protein>
<evidence type="ECO:0000313" key="1">
    <source>
        <dbReference type="EMBL" id="VTR34124.1"/>
    </source>
</evidence>
<reference evidence="1 2" key="1">
    <citation type="submission" date="2019-05" db="EMBL/GenBank/DDBJ databases">
        <authorList>
            <consortium name="Pathogen Informatics"/>
        </authorList>
    </citation>
    <scope>NUCLEOTIDE SEQUENCE [LARGE SCALE GENOMIC DNA]</scope>
    <source>
        <strain evidence="1 2">NCTC11429</strain>
    </source>
</reference>